<sequence>MKIVTLVENTCGHEACIAEHGLSLYIETEKHKLLLDTGQTDAVVKNAEVLGIELSAVDTVVLSHGHYDHSGGILPFSQINHTAQIIMQSKAAEPHYNGERYIGIDRSILDLPNVRLIDGDVRLDDELFLFSGITGRRCYPQGNHKLSRMENGEKVPDDFAHEQCLVITQNGKYWLLSGCSHNGILNILDRYREIFGNAPDCVITGFHMMKKDGEHTEEEKAVIIQTAQELAKMNTVFYSGHCTGIPAFELMKEIMGDKLIALHSGEQLMHDESVILNNEN</sequence>
<dbReference type="EMBL" id="FNWV01000008">
    <property type="protein sequence ID" value="SEH71643.1"/>
    <property type="molecule type" value="Genomic_DNA"/>
</dbReference>
<reference evidence="2 3" key="1">
    <citation type="submission" date="2016-10" db="EMBL/GenBank/DDBJ databases">
        <authorList>
            <person name="de Groot N.N."/>
        </authorList>
    </citation>
    <scope>NUCLEOTIDE SEQUENCE [LARGE SCALE GENOMIC DNA]</scope>
    <source>
        <strain evidence="2 3">YAD2003</strain>
    </source>
</reference>
<protein>
    <submittedName>
        <fullName evidence="2">7,8-dihydropterin-6-yl-methyl-4-(Beta-D-ribofuranosyl)aminobenzene 5'-phosphate synthase</fullName>
    </submittedName>
</protein>
<dbReference type="InterPro" id="IPR041712">
    <property type="entry name" value="DHPS-like_MBL-fold"/>
</dbReference>
<feature type="domain" description="Metallo-beta-lactamase" evidence="1">
    <location>
        <begin position="20"/>
        <end position="241"/>
    </location>
</feature>
<organism evidence="2 3">
    <name type="scientific">Ruminococcus flavefaciens</name>
    <dbReference type="NCBI Taxonomy" id="1265"/>
    <lineage>
        <taxon>Bacteria</taxon>
        <taxon>Bacillati</taxon>
        <taxon>Bacillota</taxon>
        <taxon>Clostridia</taxon>
        <taxon>Eubacteriales</taxon>
        <taxon>Oscillospiraceae</taxon>
        <taxon>Ruminococcus</taxon>
    </lineage>
</organism>
<dbReference type="Pfam" id="PF00753">
    <property type="entry name" value="Lactamase_B"/>
    <property type="match status" value="1"/>
</dbReference>
<dbReference type="InterPro" id="IPR036866">
    <property type="entry name" value="RibonucZ/Hydroxyglut_hydro"/>
</dbReference>
<dbReference type="SUPFAM" id="SSF56281">
    <property type="entry name" value="Metallo-hydrolase/oxidoreductase"/>
    <property type="match status" value="1"/>
</dbReference>
<gene>
    <name evidence="2" type="ORF">SAMN02910265_02272</name>
</gene>
<evidence type="ECO:0000313" key="3">
    <source>
        <dbReference type="Proteomes" id="UP000183190"/>
    </source>
</evidence>
<dbReference type="Proteomes" id="UP000183190">
    <property type="component" value="Unassembled WGS sequence"/>
</dbReference>
<dbReference type="AlphaFoldDB" id="A0A1H6KDQ0"/>
<dbReference type="OrthoDB" id="9803916at2"/>
<dbReference type="GO" id="GO:0016740">
    <property type="term" value="F:transferase activity"/>
    <property type="evidence" value="ECO:0007669"/>
    <property type="project" value="TreeGrafter"/>
</dbReference>
<dbReference type="InterPro" id="IPR001279">
    <property type="entry name" value="Metallo-B-lactamas"/>
</dbReference>
<evidence type="ECO:0000313" key="2">
    <source>
        <dbReference type="EMBL" id="SEH71643.1"/>
    </source>
</evidence>
<dbReference type="SMART" id="SM00849">
    <property type="entry name" value="Lactamase_B"/>
    <property type="match status" value="1"/>
</dbReference>
<evidence type="ECO:0000259" key="1">
    <source>
        <dbReference type="SMART" id="SM00849"/>
    </source>
</evidence>
<name>A0A1H6KDQ0_RUMFL</name>
<dbReference type="Gene3D" id="3.60.15.10">
    <property type="entry name" value="Ribonuclease Z/Hydroxyacylglutathione hydrolase-like"/>
    <property type="match status" value="1"/>
</dbReference>
<dbReference type="CDD" id="cd07713">
    <property type="entry name" value="DHPS-like_MBL-fold"/>
    <property type="match status" value="1"/>
</dbReference>
<dbReference type="InterPro" id="IPR052926">
    <property type="entry name" value="Metallo-beta-lactamase_dom"/>
</dbReference>
<proteinExistence type="predicted"/>
<dbReference type="PANTHER" id="PTHR13754">
    <property type="entry name" value="METALLO-BETA-LACTAMASE SUPERFAMILY PROTEIN"/>
    <property type="match status" value="1"/>
</dbReference>
<dbReference type="PANTHER" id="PTHR13754:SF13">
    <property type="entry name" value="METALLO-BETA-LACTAMASE SUPERFAMILY PROTEIN (AFU_ORTHOLOGUE AFUA_3G07630)"/>
    <property type="match status" value="1"/>
</dbReference>
<accession>A0A1H6KDQ0</accession>
<dbReference type="RefSeq" id="WP_074717430.1">
    <property type="nucleotide sequence ID" value="NZ_FNWV01000008.1"/>
</dbReference>